<accession>A0ABR2XZJ1</accession>
<evidence type="ECO:0000259" key="2">
    <source>
        <dbReference type="Pfam" id="PF05199"/>
    </source>
</evidence>
<keyword evidence="4" id="KW-1185">Reference proteome</keyword>
<dbReference type="Gene3D" id="3.50.50.60">
    <property type="entry name" value="FAD/NAD(P)-binding domain"/>
    <property type="match status" value="1"/>
</dbReference>
<dbReference type="InterPro" id="IPR012132">
    <property type="entry name" value="GMC_OxRdtase"/>
</dbReference>
<evidence type="ECO:0000313" key="4">
    <source>
        <dbReference type="Proteomes" id="UP001465668"/>
    </source>
</evidence>
<dbReference type="InterPro" id="IPR007867">
    <property type="entry name" value="GMC_OxRtase_C"/>
</dbReference>
<gene>
    <name evidence="3" type="ORF">SCAR479_03704</name>
</gene>
<dbReference type="Pfam" id="PF05199">
    <property type="entry name" value="GMC_oxred_C"/>
    <property type="match status" value="1"/>
</dbReference>
<dbReference type="PANTHER" id="PTHR11552:SF80">
    <property type="entry name" value="GMC OXIDOREDUCTASE"/>
    <property type="match status" value="1"/>
</dbReference>
<reference evidence="3 4" key="1">
    <citation type="submission" date="2024-02" db="EMBL/GenBank/DDBJ databases">
        <title>First draft genome assembly of two strains of Seiridium cardinale.</title>
        <authorList>
            <person name="Emiliani G."/>
            <person name="Scali E."/>
        </authorList>
    </citation>
    <scope>NUCLEOTIDE SEQUENCE [LARGE SCALE GENOMIC DNA]</scope>
    <source>
        <strain evidence="3 4">BM-138-000479</strain>
    </source>
</reference>
<dbReference type="SUPFAM" id="SSF51905">
    <property type="entry name" value="FAD/NAD(P)-binding domain"/>
    <property type="match status" value="1"/>
</dbReference>
<feature type="domain" description="Glucose-methanol-choline oxidoreductase C-terminal" evidence="2">
    <location>
        <begin position="3"/>
        <end position="143"/>
    </location>
</feature>
<dbReference type="SUPFAM" id="SSF54373">
    <property type="entry name" value="FAD-linked reductases, C-terminal domain"/>
    <property type="match status" value="1"/>
</dbReference>
<comment type="similarity">
    <text evidence="1">Belongs to the GMC oxidoreductase family.</text>
</comment>
<dbReference type="Proteomes" id="UP001465668">
    <property type="component" value="Unassembled WGS sequence"/>
</dbReference>
<dbReference type="EMBL" id="JARVKM010000011">
    <property type="protein sequence ID" value="KAK9779222.1"/>
    <property type="molecule type" value="Genomic_DNA"/>
</dbReference>
<name>A0ABR2XZJ1_9PEZI</name>
<evidence type="ECO:0000313" key="3">
    <source>
        <dbReference type="EMBL" id="KAK9779222.1"/>
    </source>
</evidence>
<evidence type="ECO:0000256" key="1">
    <source>
        <dbReference type="ARBA" id="ARBA00010790"/>
    </source>
</evidence>
<organism evidence="3 4">
    <name type="scientific">Seiridium cardinale</name>
    <dbReference type="NCBI Taxonomy" id="138064"/>
    <lineage>
        <taxon>Eukaryota</taxon>
        <taxon>Fungi</taxon>
        <taxon>Dikarya</taxon>
        <taxon>Ascomycota</taxon>
        <taxon>Pezizomycotina</taxon>
        <taxon>Sordariomycetes</taxon>
        <taxon>Xylariomycetidae</taxon>
        <taxon>Amphisphaeriales</taxon>
        <taxon>Sporocadaceae</taxon>
        <taxon>Seiridium</taxon>
    </lineage>
</organism>
<proteinExistence type="inferred from homology"/>
<dbReference type="PANTHER" id="PTHR11552">
    <property type="entry name" value="GLUCOSE-METHANOL-CHOLINE GMC OXIDOREDUCTASE"/>
    <property type="match status" value="1"/>
</dbReference>
<protein>
    <recommendedName>
        <fullName evidence="2">Glucose-methanol-choline oxidoreductase C-terminal domain-containing protein</fullName>
    </recommendedName>
</protein>
<comment type="caution">
    <text evidence="3">The sequence shown here is derived from an EMBL/GenBank/DDBJ whole genome shotgun (WGS) entry which is preliminary data.</text>
</comment>
<dbReference type="InterPro" id="IPR036188">
    <property type="entry name" value="FAD/NAD-bd_sf"/>
</dbReference>
<sequence length="150" mass="16768">MNPKSQAGYVRLRSADPRDTLEINLRFFENGEDEDLQEMLDAVKVIRPAFYITPAPLAPFNELHPCPGKNQNCTDAQINETLKLQAHSRHATSTCAIWPAADKMAVLDSKFRVHDVKNLRVVDASTFPFVPGAFPVCPTMILGGRLVRTY</sequence>
<dbReference type="Gene3D" id="3.30.560.10">
    <property type="entry name" value="Glucose Oxidase, domain 3"/>
    <property type="match status" value="1"/>
</dbReference>